<evidence type="ECO:0000256" key="1">
    <source>
        <dbReference type="ARBA" id="ARBA00005495"/>
    </source>
</evidence>
<feature type="region of interest" description="Disordered" evidence="4">
    <location>
        <begin position="264"/>
        <end position="299"/>
    </location>
</feature>
<dbReference type="GO" id="GO:0046872">
    <property type="term" value="F:metal ion binding"/>
    <property type="evidence" value="ECO:0007669"/>
    <property type="project" value="UniProtKB-KW"/>
</dbReference>
<evidence type="ECO:0000256" key="2">
    <source>
        <dbReference type="ARBA" id="ARBA00022723"/>
    </source>
</evidence>
<dbReference type="SUPFAM" id="SSF51316">
    <property type="entry name" value="Mss4-like"/>
    <property type="match status" value="1"/>
</dbReference>
<dbReference type="AlphaFoldDB" id="A0A9W7EQ29"/>
<dbReference type="InterPro" id="IPR052355">
    <property type="entry name" value="CENP-V-like"/>
</dbReference>
<protein>
    <recommendedName>
        <fullName evidence="5">CENP-V/GFA domain-containing protein</fullName>
    </recommendedName>
</protein>
<name>A0A9W7EQ29_9STRA</name>
<comment type="similarity">
    <text evidence="1">Belongs to the Gfa family.</text>
</comment>
<proteinExistence type="inferred from homology"/>
<sequence length="318" mass="35693">MLEQLVSAIMSYASTPRIASSPSPGPYESLGRSLDRLIGLLVTSSTLAFLTYSCNKYYGKGKKGISKAYEKKDKGTCHCSKIKFDVKLPSGVRYCDSKGKIRYLWCKLGLKNFKVVRGEGDMTLYYVRNEKGGIGCHSFCSTCGSNIFKVEKGEDEVYVNMFLVESENIEHVEWKERGVGEGGRWIAGESFGNSTNIPTPPQPFTDITNTAPPSSKPSPPHVSPPPKRSSFVMNCGSPTALMAFDAFEKQVKVFDQFEKKVTQHIRSTNRSSGPSSYDAQVSPRKAKREKERLETPMRNQMKYYLRRHLEEEMENKGI</sequence>
<dbReference type="OrthoDB" id="2993351at2759"/>
<keyword evidence="7" id="KW-1185">Reference proteome</keyword>
<feature type="compositionally biased region" description="Polar residues" evidence="4">
    <location>
        <begin position="264"/>
        <end position="279"/>
    </location>
</feature>
<evidence type="ECO:0000256" key="4">
    <source>
        <dbReference type="SAM" id="MobiDB-lite"/>
    </source>
</evidence>
<feature type="domain" description="CENP-V/GFA" evidence="5">
    <location>
        <begin position="73"/>
        <end position="175"/>
    </location>
</feature>
<evidence type="ECO:0000259" key="5">
    <source>
        <dbReference type="PROSITE" id="PS51891"/>
    </source>
</evidence>
<dbReference type="Proteomes" id="UP001165085">
    <property type="component" value="Unassembled WGS sequence"/>
</dbReference>
<dbReference type="GO" id="GO:0016846">
    <property type="term" value="F:carbon-sulfur lyase activity"/>
    <property type="evidence" value="ECO:0007669"/>
    <property type="project" value="InterPro"/>
</dbReference>
<feature type="region of interest" description="Disordered" evidence="4">
    <location>
        <begin position="189"/>
        <end position="231"/>
    </location>
</feature>
<organism evidence="6 7">
    <name type="scientific">Triparma strigata</name>
    <dbReference type="NCBI Taxonomy" id="1606541"/>
    <lineage>
        <taxon>Eukaryota</taxon>
        <taxon>Sar</taxon>
        <taxon>Stramenopiles</taxon>
        <taxon>Ochrophyta</taxon>
        <taxon>Bolidophyceae</taxon>
        <taxon>Parmales</taxon>
        <taxon>Triparmaceae</taxon>
        <taxon>Triparma</taxon>
    </lineage>
</organism>
<comment type="caution">
    <text evidence="6">The sequence shown here is derived from an EMBL/GenBank/DDBJ whole genome shotgun (WGS) entry which is preliminary data.</text>
</comment>
<dbReference type="PANTHER" id="PTHR28620">
    <property type="entry name" value="CENTROMERE PROTEIN V"/>
    <property type="match status" value="1"/>
</dbReference>
<dbReference type="InterPro" id="IPR011057">
    <property type="entry name" value="Mss4-like_sf"/>
</dbReference>
<feature type="compositionally biased region" description="Pro residues" evidence="4">
    <location>
        <begin position="214"/>
        <end position="227"/>
    </location>
</feature>
<accession>A0A9W7EQ29</accession>
<keyword evidence="2" id="KW-0479">Metal-binding</keyword>
<gene>
    <name evidence="6" type="ORF">TrST_g11876</name>
</gene>
<evidence type="ECO:0000256" key="3">
    <source>
        <dbReference type="ARBA" id="ARBA00022833"/>
    </source>
</evidence>
<evidence type="ECO:0000313" key="7">
    <source>
        <dbReference type="Proteomes" id="UP001165085"/>
    </source>
</evidence>
<reference evidence="7" key="1">
    <citation type="journal article" date="2023" name="Commun. Biol.">
        <title>Genome analysis of Parmales, the sister group of diatoms, reveals the evolutionary specialization of diatoms from phago-mixotrophs to photoautotrophs.</title>
        <authorList>
            <person name="Ban H."/>
            <person name="Sato S."/>
            <person name="Yoshikawa S."/>
            <person name="Yamada K."/>
            <person name="Nakamura Y."/>
            <person name="Ichinomiya M."/>
            <person name="Sato N."/>
            <person name="Blanc-Mathieu R."/>
            <person name="Endo H."/>
            <person name="Kuwata A."/>
            <person name="Ogata H."/>
        </authorList>
    </citation>
    <scope>NUCLEOTIDE SEQUENCE [LARGE SCALE GENOMIC DNA]</scope>
    <source>
        <strain evidence="7">NIES 3701</strain>
    </source>
</reference>
<evidence type="ECO:0000313" key="6">
    <source>
        <dbReference type="EMBL" id="GMH87363.1"/>
    </source>
</evidence>
<keyword evidence="3" id="KW-0862">Zinc</keyword>
<dbReference type="PANTHER" id="PTHR28620:SF1">
    <property type="entry name" value="CENP-V_GFA DOMAIN-CONTAINING PROTEIN"/>
    <property type="match status" value="1"/>
</dbReference>
<dbReference type="PROSITE" id="PS51891">
    <property type="entry name" value="CENP_V_GFA"/>
    <property type="match status" value="1"/>
</dbReference>
<dbReference type="Gene3D" id="2.170.150.70">
    <property type="match status" value="1"/>
</dbReference>
<dbReference type="EMBL" id="BRXY01000327">
    <property type="protein sequence ID" value="GMH87363.1"/>
    <property type="molecule type" value="Genomic_DNA"/>
</dbReference>
<dbReference type="InterPro" id="IPR006913">
    <property type="entry name" value="CENP-V/GFA"/>
</dbReference>